<proteinExistence type="predicted"/>
<dbReference type="AlphaFoldDB" id="A0A8J2SR42"/>
<feature type="region of interest" description="Disordered" evidence="1">
    <location>
        <begin position="1"/>
        <end position="30"/>
    </location>
</feature>
<evidence type="ECO:0000313" key="3">
    <source>
        <dbReference type="Proteomes" id="UP000789595"/>
    </source>
</evidence>
<dbReference type="Proteomes" id="UP000789595">
    <property type="component" value="Unassembled WGS sequence"/>
</dbReference>
<dbReference type="EMBL" id="CAKKNE010000003">
    <property type="protein sequence ID" value="CAH0372437.1"/>
    <property type="molecule type" value="Genomic_DNA"/>
</dbReference>
<reference evidence="2" key="1">
    <citation type="submission" date="2021-11" db="EMBL/GenBank/DDBJ databases">
        <authorList>
            <consortium name="Genoscope - CEA"/>
            <person name="William W."/>
        </authorList>
    </citation>
    <scope>NUCLEOTIDE SEQUENCE</scope>
</reference>
<feature type="compositionally biased region" description="Basic residues" evidence="1">
    <location>
        <begin position="1"/>
        <end position="18"/>
    </location>
</feature>
<protein>
    <submittedName>
        <fullName evidence="2">Uncharacterized protein</fullName>
    </submittedName>
</protein>
<name>A0A8J2SR42_9STRA</name>
<comment type="caution">
    <text evidence="2">The sequence shown here is derived from an EMBL/GenBank/DDBJ whole genome shotgun (WGS) entry which is preliminary data.</text>
</comment>
<keyword evidence="3" id="KW-1185">Reference proteome</keyword>
<feature type="region of interest" description="Disordered" evidence="1">
    <location>
        <begin position="89"/>
        <end position="126"/>
    </location>
</feature>
<feature type="compositionally biased region" description="Polar residues" evidence="1">
    <location>
        <begin position="19"/>
        <end position="29"/>
    </location>
</feature>
<feature type="compositionally biased region" description="Basic and acidic residues" evidence="1">
    <location>
        <begin position="102"/>
        <end position="124"/>
    </location>
</feature>
<accession>A0A8J2SR42</accession>
<evidence type="ECO:0000256" key="1">
    <source>
        <dbReference type="SAM" id="MobiDB-lite"/>
    </source>
</evidence>
<gene>
    <name evidence="2" type="ORF">PECAL_3P24340</name>
</gene>
<organism evidence="2 3">
    <name type="scientific">Pelagomonas calceolata</name>
    <dbReference type="NCBI Taxonomy" id="35677"/>
    <lineage>
        <taxon>Eukaryota</taxon>
        <taxon>Sar</taxon>
        <taxon>Stramenopiles</taxon>
        <taxon>Ochrophyta</taxon>
        <taxon>Pelagophyceae</taxon>
        <taxon>Pelagomonadales</taxon>
        <taxon>Pelagomonadaceae</taxon>
        <taxon>Pelagomonas</taxon>
    </lineage>
</organism>
<evidence type="ECO:0000313" key="2">
    <source>
        <dbReference type="EMBL" id="CAH0372437.1"/>
    </source>
</evidence>
<sequence>MLRSQRQRSSSRRRRPHVTRTQGRDSQAPVQQVLDGVRVGDVRGELRADERARPVHQERREARLVDLEAEGWEAFDRVPVEAHDRRRARAHEPAVARTPRLARREQRERAVDAPRRVGPGEDVHQHRRRDVRLRDGLEHGPRVARRRDQGCVVLQCLDAALSEFLDLGVAQAPSLPERRAAGHRRADQLMRFLRDVRRPLLAERGDGVGLARAALQLQREGVVEQCVVAVVRLRSDVVQRHVRESWEGGHA</sequence>